<organism evidence="2 3">
    <name type="scientific">Pseudobdellovibrio exovorus JSS</name>
    <dbReference type="NCBI Taxonomy" id="1184267"/>
    <lineage>
        <taxon>Bacteria</taxon>
        <taxon>Pseudomonadati</taxon>
        <taxon>Bdellovibrionota</taxon>
        <taxon>Bdellovibrionia</taxon>
        <taxon>Bdellovibrionales</taxon>
        <taxon>Pseudobdellovibrionaceae</taxon>
        <taxon>Pseudobdellovibrio</taxon>
    </lineage>
</organism>
<keyword evidence="1" id="KW-0732">Signal</keyword>
<dbReference type="HOGENOM" id="CLU_1222804_0_0_7"/>
<feature type="signal peptide" evidence="1">
    <location>
        <begin position="1"/>
        <end position="18"/>
    </location>
</feature>
<evidence type="ECO:0000313" key="3">
    <source>
        <dbReference type="Proteomes" id="UP000012040"/>
    </source>
</evidence>
<evidence type="ECO:0000313" key="2">
    <source>
        <dbReference type="EMBL" id="AGH95524.1"/>
    </source>
</evidence>
<proteinExistence type="predicted"/>
<dbReference type="eggNOG" id="ENOG50341DM">
    <property type="taxonomic scope" value="Bacteria"/>
</dbReference>
<gene>
    <name evidence="2" type="ORF">A11Q_1308</name>
</gene>
<keyword evidence="3" id="KW-1185">Reference proteome</keyword>
<dbReference type="OrthoDB" id="5290825at2"/>
<name>M4VQU9_9BACT</name>
<reference evidence="2 3" key="1">
    <citation type="journal article" date="2013" name="ISME J.">
        <title>By their genes ye shall know them: genomic signatures of predatory bacteria.</title>
        <authorList>
            <person name="Pasternak Z."/>
            <person name="Pietrokovski S."/>
            <person name="Rotem O."/>
            <person name="Gophna U."/>
            <person name="Lurie-Weinberger M.N."/>
            <person name="Jurkevitch E."/>
        </authorList>
    </citation>
    <scope>NUCLEOTIDE SEQUENCE [LARGE SCALE GENOMIC DNA]</scope>
    <source>
        <strain evidence="2 3">JSS</strain>
    </source>
</reference>
<dbReference type="PATRIC" id="fig|1184267.3.peg.1326"/>
<feature type="chain" id="PRO_5004060408" evidence="1">
    <location>
        <begin position="19"/>
        <end position="226"/>
    </location>
</feature>
<evidence type="ECO:0000256" key="1">
    <source>
        <dbReference type="SAM" id="SignalP"/>
    </source>
</evidence>
<protein>
    <submittedName>
        <fullName evidence="2">Uncharacterized protein</fullName>
    </submittedName>
</protein>
<dbReference type="STRING" id="1184267.A11Q_1308"/>
<dbReference type="KEGG" id="bex:A11Q_1308"/>
<dbReference type="RefSeq" id="WP_015470014.1">
    <property type="nucleotide sequence ID" value="NC_020813.1"/>
</dbReference>
<dbReference type="Proteomes" id="UP000012040">
    <property type="component" value="Chromosome"/>
</dbReference>
<dbReference type="EMBL" id="CP003537">
    <property type="protein sequence ID" value="AGH95524.1"/>
    <property type="molecule type" value="Genomic_DNA"/>
</dbReference>
<sequence>MKWILLATLGFFASPAWAICENSTTYSGIIQITQFWNTNRAACALNIQPRNTPSSQYRSFYVDSSGLFVVQNSYGLGPAKTHKGYREFFILPLKNYKPTYKIESNRDVSVTLVSGHVLRIAGRDFAVKELSPGLIQESPLARDNSGGFEFYLKDGFWFDGGFRVGVSPLSYPLATSVLRSAKSPSVISCRLTNQEYLAYKEGNFVVRYGDENLIEFLRYSCGQLSF</sequence>
<accession>M4VQU9</accession>
<dbReference type="AlphaFoldDB" id="M4VQU9"/>